<keyword evidence="3 5" id="KW-1133">Transmembrane helix</keyword>
<evidence type="ECO:0000259" key="6">
    <source>
        <dbReference type="Pfam" id="PF04116"/>
    </source>
</evidence>
<dbReference type="GO" id="GO:0016020">
    <property type="term" value="C:membrane"/>
    <property type="evidence" value="ECO:0007669"/>
    <property type="project" value="UniProtKB-SubCell"/>
</dbReference>
<keyword evidence="4 5" id="KW-0472">Membrane</keyword>
<dbReference type="InterPro" id="IPR006694">
    <property type="entry name" value="Fatty_acid_hydroxylase"/>
</dbReference>
<dbReference type="GO" id="GO:0008610">
    <property type="term" value="P:lipid biosynthetic process"/>
    <property type="evidence" value="ECO:0007669"/>
    <property type="project" value="InterPro"/>
</dbReference>
<feature type="transmembrane region" description="Helical" evidence="5">
    <location>
        <begin position="106"/>
        <end position="127"/>
    </location>
</feature>
<accession>A0A4R9K125</accession>
<organism evidence="7 8">
    <name type="scientific">Leptospira ognonensis</name>
    <dbReference type="NCBI Taxonomy" id="2484945"/>
    <lineage>
        <taxon>Bacteria</taxon>
        <taxon>Pseudomonadati</taxon>
        <taxon>Spirochaetota</taxon>
        <taxon>Spirochaetia</taxon>
        <taxon>Leptospirales</taxon>
        <taxon>Leptospiraceae</taxon>
        <taxon>Leptospira</taxon>
    </lineage>
</organism>
<gene>
    <name evidence="7" type="ORF">EHQ58_08955</name>
</gene>
<evidence type="ECO:0000256" key="5">
    <source>
        <dbReference type="SAM" id="Phobius"/>
    </source>
</evidence>
<proteinExistence type="predicted"/>
<feature type="transmembrane region" description="Helical" evidence="5">
    <location>
        <begin position="168"/>
        <end position="199"/>
    </location>
</feature>
<dbReference type="Proteomes" id="UP000297693">
    <property type="component" value="Unassembled WGS sequence"/>
</dbReference>
<evidence type="ECO:0000256" key="2">
    <source>
        <dbReference type="ARBA" id="ARBA00022692"/>
    </source>
</evidence>
<comment type="subcellular location">
    <subcellularLocation>
        <location evidence="1">Membrane</location>
    </subcellularLocation>
</comment>
<sequence length="286" mass="34183">MGPVQCELVMDCITKVSTIQLTLNFIRYYPIAGFAFLLLYLWKKDYFEPFRIQKTFPKMDKVWKEFRQSAITLIVFTLVATTNITLAKMKLIPNRVYFGEINGLAAWGYVTLSFILITIWHETWFYWMHRFAHIKKVYPHVHIEHHMSVNPSPLAAYRFQITEAFLESIYLVLFVTVVPIHFYVILFHTFYAMVLNIWWHLGYEFFPKGWATHPITKWINTSTHHNLHHQKFQGNYSLYFNVWDRLMGTNFPYYEKYYQEVTENREKKLAEKGHKVLIPAGKTAET</sequence>
<keyword evidence="8" id="KW-1185">Reference proteome</keyword>
<evidence type="ECO:0000313" key="8">
    <source>
        <dbReference type="Proteomes" id="UP000297693"/>
    </source>
</evidence>
<dbReference type="GO" id="GO:0016491">
    <property type="term" value="F:oxidoreductase activity"/>
    <property type="evidence" value="ECO:0007669"/>
    <property type="project" value="InterPro"/>
</dbReference>
<protein>
    <submittedName>
        <fullName evidence="7">Sterol desaturase family protein</fullName>
    </submittedName>
</protein>
<evidence type="ECO:0000256" key="4">
    <source>
        <dbReference type="ARBA" id="ARBA00023136"/>
    </source>
</evidence>
<reference evidence="7" key="1">
    <citation type="journal article" date="2019" name="PLoS Negl. Trop. Dis.">
        <title>Revisiting the worldwide diversity of Leptospira species in the environment.</title>
        <authorList>
            <person name="Vincent A.T."/>
            <person name="Schiettekatte O."/>
            <person name="Bourhy P."/>
            <person name="Veyrier F.J."/>
            <person name="Picardeau M."/>
        </authorList>
    </citation>
    <scope>NUCLEOTIDE SEQUENCE [LARGE SCALE GENOMIC DNA]</scope>
    <source>
        <strain evidence="7">201702476</strain>
    </source>
</reference>
<dbReference type="PANTHER" id="PTHR11863">
    <property type="entry name" value="STEROL DESATURASE"/>
    <property type="match status" value="1"/>
</dbReference>
<dbReference type="GO" id="GO:0005506">
    <property type="term" value="F:iron ion binding"/>
    <property type="evidence" value="ECO:0007669"/>
    <property type="project" value="InterPro"/>
</dbReference>
<feature type="transmembrane region" description="Helical" evidence="5">
    <location>
        <begin position="25"/>
        <end position="42"/>
    </location>
</feature>
<feature type="domain" description="Fatty acid hydroxylase" evidence="6">
    <location>
        <begin position="114"/>
        <end position="249"/>
    </location>
</feature>
<evidence type="ECO:0000313" key="7">
    <source>
        <dbReference type="EMBL" id="TGL59363.1"/>
    </source>
</evidence>
<evidence type="ECO:0000256" key="3">
    <source>
        <dbReference type="ARBA" id="ARBA00022989"/>
    </source>
</evidence>
<dbReference type="RefSeq" id="WP_135623551.1">
    <property type="nucleotide sequence ID" value="NZ_RQGD01000024.1"/>
</dbReference>
<comment type="caution">
    <text evidence="7">The sequence shown here is derived from an EMBL/GenBank/DDBJ whole genome shotgun (WGS) entry which is preliminary data.</text>
</comment>
<evidence type="ECO:0000256" key="1">
    <source>
        <dbReference type="ARBA" id="ARBA00004370"/>
    </source>
</evidence>
<dbReference type="OrthoDB" id="9770329at2"/>
<feature type="transmembrane region" description="Helical" evidence="5">
    <location>
        <begin position="69"/>
        <end position="86"/>
    </location>
</feature>
<dbReference type="InterPro" id="IPR050307">
    <property type="entry name" value="Sterol_Desaturase_Related"/>
</dbReference>
<name>A0A4R9K125_9LEPT</name>
<dbReference type="Pfam" id="PF04116">
    <property type="entry name" value="FA_hydroxylase"/>
    <property type="match status" value="1"/>
</dbReference>
<dbReference type="AlphaFoldDB" id="A0A4R9K125"/>
<dbReference type="EMBL" id="RQGD01000024">
    <property type="protein sequence ID" value="TGL59363.1"/>
    <property type="molecule type" value="Genomic_DNA"/>
</dbReference>
<keyword evidence="2 5" id="KW-0812">Transmembrane</keyword>